<feature type="transmembrane region" description="Helical" evidence="1">
    <location>
        <begin position="349"/>
        <end position="368"/>
    </location>
</feature>
<sequence>MNRDKLWTTRAGERFREIFRYSRYMFNDHLLFVIIIGIGGGAYYYQNWVRTLTTDFPTPLVFSVIFAFLLAYGNIITFFKRPDQVFLLPLETKLQHYLRRSFLLTILWHTYTVGFALILLAPIFFQTEGDSRWFFLFVLLLLLLKVVNLVIRWYVDFETDRLSVIVDLLLRTVFNGLFVYFYLEKVFFLFGVLAVVFLIYGFYFYKKNYGKPLPWERLVDNEERRMSTFYRFANLFTDVPQLKNEVKRRKWLDFLFRNVRYSENGTYFYLLTRTFIRSGDYLGLFIRLTVIGTIFLIGMEGYIRLFVAILFMYLTGFQLWGLWKHHRSIVWTSLYPVDEREKDRSFVSLLARILIVQMILFVISLVAVGELVQGIELFIVLSLFIYLFVYLYTKNQLEKWRS</sequence>
<organism evidence="2 3">
    <name type="scientific">Fervidibacillus albus</name>
    <dbReference type="NCBI Taxonomy" id="2980026"/>
    <lineage>
        <taxon>Bacteria</taxon>
        <taxon>Bacillati</taxon>
        <taxon>Bacillota</taxon>
        <taxon>Bacilli</taxon>
        <taxon>Bacillales</taxon>
        <taxon>Bacillaceae</taxon>
        <taxon>Fervidibacillus</taxon>
    </lineage>
</organism>
<protein>
    <submittedName>
        <fullName evidence="2">ABC transporter permease</fullName>
    </submittedName>
</protein>
<evidence type="ECO:0000313" key="2">
    <source>
        <dbReference type="EMBL" id="WAA08709.1"/>
    </source>
</evidence>
<feature type="transmembrane region" description="Helical" evidence="1">
    <location>
        <begin position="305"/>
        <end position="323"/>
    </location>
</feature>
<dbReference type="RefSeq" id="WP_275416491.1">
    <property type="nucleotide sequence ID" value="NZ_CP106878.1"/>
</dbReference>
<dbReference type="PIRSF" id="PIRSF037259">
    <property type="entry name" value="EcsB_ABC"/>
    <property type="match status" value="1"/>
</dbReference>
<keyword evidence="3" id="KW-1185">Reference proteome</keyword>
<feature type="transmembrane region" description="Helical" evidence="1">
    <location>
        <begin position="281"/>
        <end position="299"/>
    </location>
</feature>
<gene>
    <name evidence="2" type="ORF">OE104_08660</name>
</gene>
<reference evidence="2" key="1">
    <citation type="submission" date="2022-09" db="EMBL/GenBank/DDBJ databases">
        <title>Complete Genomes of Fervidibacillus albus and Fervidibacillus halotolerans isolated from tidal flat sediments.</title>
        <authorList>
            <person name="Kwon K.K."/>
            <person name="Yang S.-H."/>
            <person name="Park M.J."/>
            <person name="Oh H.-M."/>
        </authorList>
    </citation>
    <scope>NUCLEOTIDE SEQUENCE</scope>
    <source>
        <strain evidence="2">MEBiC13591</strain>
    </source>
</reference>
<feature type="transmembrane region" description="Helical" evidence="1">
    <location>
        <begin position="374"/>
        <end position="393"/>
    </location>
</feature>
<evidence type="ECO:0000313" key="3">
    <source>
        <dbReference type="Proteomes" id="UP001164718"/>
    </source>
</evidence>
<feature type="transmembrane region" description="Helical" evidence="1">
    <location>
        <begin position="162"/>
        <end position="181"/>
    </location>
</feature>
<evidence type="ECO:0000256" key="1">
    <source>
        <dbReference type="SAM" id="Phobius"/>
    </source>
</evidence>
<dbReference type="AlphaFoldDB" id="A0A9E8LTV6"/>
<feature type="transmembrane region" description="Helical" evidence="1">
    <location>
        <begin position="101"/>
        <end position="125"/>
    </location>
</feature>
<dbReference type="Pfam" id="PF05975">
    <property type="entry name" value="EcsB"/>
    <property type="match status" value="1"/>
</dbReference>
<dbReference type="Proteomes" id="UP001164718">
    <property type="component" value="Chromosome"/>
</dbReference>
<proteinExistence type="predicted"/>
<accession>A0A9E8LTV6</accession>
<dbReference type="EMBL" id="CP106878">
    <property type="protein sequence ID" value="WAA08709.1"/>
    <property type="molecule type" value="Genomic_DNA"/>
</dbReference>
<keyword evidence="1" id="KW-0472">Membrane</keyword>
<feature type="transmembrane region" description="Helical" evidence="1">
    <location>
        <begin position="60"/>
        <end position="80"/>
    </location>
</feature>
<dbReference type="KEGG" id="faf:OE104_08660"/>
<feature type="transmembrane region" description="Helical" evidence="1">
    <location>
        <begin position="131"/>
        <end position="155"/>
    </location>
</feature>
<feature type="transmembrane region" description="Helical" evidence="1">
    <location>
        <begin position="187"/>
        <end position="205"/>
    </location>
</feature>
<dbReference type="GO" id="GO:0016020">
    <property type="term" value="C:membrane"/>
    <property type="evidence" value="ECO:0007669"/>
    <property type="project" value="InterPro"/>
</dbReference>
<dbReference type="InterPro" id="IPR010288">
    <property type="entry name" value="EcsB_ABC"/>
</dbReference>
<name>A0A9E8LTV6_9BACI</name>
<keyword evidence="1" id="KW-1133">Transmembrane helix</keyword>
<keyword evidence="1" id="KW-0812">Transmembrane</keyword>
<feature type="transmembrane region" description="Helical" evidence="1">
    <location>
        <begin position="24"/>
        <end position="45"/>
    </location>
</feature>